<organism evidence="8 9">
    <name type="scientific">Kitasatospora purpeofusca</name>
    <dbReference type="NCBI Taxonomy" id="67352"/>
    <lineage>
        <taxon>Bacteria</taxon>
        <taxon>Bacillati</taxon>
        <taxon>Actinomycetota</taxon>
        <taxon>Actinomycetes</taxon>
        <taxon>Kitasatosporales</taxon>
        <taxon>Streptomycetaceae</taxon>
        <taxon>Kitasatospora</taxon>
    </lineage>
</organism>
<keyword evidence="2 6" id="KW-0812">Transmembrane</keyword>
<feature type="region of interest" description="Disordered" evidence="5">
    <location>
        <begin position="1"/>
        <end position="44"/>
    </location>
</feature>
<dbReference type="InterPro" id="IPR011701">
    <property type="entry name" value="MFS"/>
</dbReference>
<dbReference type="InterPro" id="IPR020846">
    <property type="entry name" value="MFS_dom"/>
</dbReference>
<dbReference type="RefSeq" id="WP_328954615.1">
    <property type="nucleotide sequence ID" value="NZ_CP108110.1"/>
</dbReference>
<evidence type="ECO:0000256" key="2">
    <source>
        <dbReference type="ARBA" id="ARBA00022692"/>
    </source>
</evidence>
<evidence type="ECO:0000313" key="9">
    <source>
        <dbReference type="Proteomes" id="UP001432222"/>
    </source>
</evidence>
<protein>
    <submittedName>
        <fullName evidence="8">MFS transporter</fullName>
    </submittedName>
</protein>
<feature type="transmembrane region" description="Helical" evidence="6">
    <location>
        <begin position="367"/>
        <end position="392"/>
    </location>
</feature>
<feature type="transmembrane region" description="Helical" evidence="6">
    <location>
        <begin position="69"/>
        <end position="92"/>
    </location>
</feature>
<feature type="transmembrane region" description="Helical" evidence="6">
    <location>
        <begin position="222"/>
        <end position="245"/>
    </location>
</feature>
<dbReference type="PANTHER" id="PTHR23518">
    <property type="entry name" value="C-METHYLTRANSFERASE"/>
    <property type="match status" value="1"/>
</dbReference>
<dbReference type="PANTHER" id="PTHR23518:SF2">
    <property type="entry name" value="MAJOR FACILITATOR SUPERFAMILY TRANSPORTER"/>
    <property type="match status" value="1"/>
</dbReference>
<evidence type="ECO:0000259" key="7">
    <source>
        <dbReference type="PROSITE" id="PS50850"/>
    </source>
</evidence>
<dbReference type="Pfam" id="PF07690">
    <property type="entry name" value="MFS_1"/>
    <property type="match status" value="1"/>
</dbReference>
<dbReference type="PROSITE" id="PS00216">
    <property type="entry name" value="SUGAR_TRANSPORT_1"/>
    <property type="match status" value="1"/>
</dbReference>
<feature type="transmembrane region" description="Helical" evidence="6">
    <location>
        <begin position="315"/>
        <end position="336"/>
    </location>
</feature>
<name>A0ABZ1U0Y4_9ACTN</name>
<dbReference type="EMBL" id="CP108110">
    <property type="protein sequence ID" value="WUQ83597.1"/>
    <property type="molecule type" value="Genomic_DNA"/>
</dbReference>
<feature type="transmembrane region" description="Helical" evidence="6">
    <location>
        <begin position="343"/>
        <end position="361"/>
    </location>
</feature>
<dbReference type="InterPro" id="IPR036259">
    <property type="entry name" value="MFS_trans_sf"/>
</dbReference>
<evidence type="ECO:0000256" key="5">
    <source>
        <dbReference type="SAM" id="MobiDB-lite"/>
    </source>
</evidence>
<reference evidence="8" key="1">
    <citation type="submission" date="2022-10" db="EMBL/GenBank/DDBJ databases">
        <title>The complete genomes of actinobacterial strains from the NBC collection.</title>
        <authorList>
            <person name="Joergensen T.S."/>
            <person name="Alvarez Arevalo M."/>
            <person name="Sterndorff E.B."/>
            <person name="Faurdal D."/>
            <person name="Vuksanovic O."/>
            <person name="Mourched A.-S."/>
            <person name="Charusanti P."/>
            <person name="Shaw S."/>
            <person name="Blin K."/>
            <person name="Weber T."/>
        </authorList>
    </citation>
    <scope>NUCLEOTIDE SEQUENCE</scope>
    <source>
        <strain evidence="8">NBC_00222</strain>
    </source>
</reference>
<feature type="transmembrane region" description="Helical" evidence="6">
    <location>
        <begin position="44"/>
        <end position="63"/>
    </location>
</feature>
<evidence type="ECO:0000256" key="1">
    <source>
        <dbReference type="ARBA" id="ARBA00004651"/>
    </source>
</evidence>
<dbReference type="Gene3D" id="1.20.1250.20">
    <property type="entry name" value="MFS general substrate transporter like domains"/>
    <property type="match status" value="2"/>
</dbReference>
<keyword evidence="9" id="KW-1185">Reference proteome</keyword>
<feature type="domain" description="Major facilitator superfamily (MFS) profile" evidence="7">
    <location>
        <begin position="52"/>
        <end position="456"/>
    </location>
</feature>
<accession>A0ABZ1U0Y4</accession>
<keyword evidence="4 6" id="KW-0472">Membrane</keyword>
<feature type="transmembrane region" description="Helical" evidence="6">
    <location>
        <begin position="189"/>
        <end position="210"/>
    </location>
</feature>
<evidence type="ECO:0000313" key="8">
    <source>
        <dbReference type="EMBL" id="WUQ83597.1"/>
    </source>
</evidence>
<evidence type="ECO:0000256" key="4">
    <source>
        <dbReference type="ARBA" id="ARBA00023136"/>
    </source>
</evidence>
<proteinExistence type="predicted"/>
<gene>
    <name evidence="8" type="ORF">OHA16_11850</name>
</gene>
<keyword evidence="3 6" id="KW-1133">Transmembrane helix</keyword>
<evidence type="ECO:0000256" key="3">
    <source>
        <dbReference type="ARBA" id="ARBA00022989"/>
    </source>
</evidence>
<sequence length="475" mass="48174">MYVADSRSSKAPVAPAETRPGRREAADGPGTADGPRTGDGRRTAARAAVPGTVVALGVVSLVTDISSEMVSAVLPLYLLTGLGLSPLGFGLLDGIQNGFSAVVRLLGGHLADRRGRDGASRHKAVAAVGYGLSALCKPLLLLVHTVPLIGAVVAVDRTGKGLRTAPRDAMISLATEPAHRGRAFGVHRAMDTAGALLGPLTAFLVLRLAGGPMLADGGQQQGYHAVFAVSGCVAVLGVLVLLLFVPNRLAGAEPSDAAVPSDTRPRLRDGLALLRIPGLRRLTVCAVLLGLTTVSDSFLYLLVQRRLGLSVEYFPLLPLGTAGAFLLLAVPLGALADRIGRRRLFLAGHGVLLLAYGLLLSPLDGPAVVVCVLLLHGSFYAATDGVLAAAAADTVPAARRGAGLALVGTGQALARFACSLAFGALWSAVGGTTALTWSALALAGCVTGAAFVLREPAAAPGAPAAPTTDDSEVPS</sequence>
<dbReference type="PROSITE" id="PS50850">
    <property type="entry name" value="MFS"/>
    <property type="match status" value="1"/>
</dbReference>
<comment type="subcellular location">
    <subcellularLocation>
        <location evidence="1">Cell membrane</location>
        <topology evidence="1">Multi-pass membrane protein</topology>
    </subcellularLocation>
</comment>
<feature type="transmembrane region" description="Helical" evidence="6">
    <location>
        <begin position="434"/>
        <end position="453"/>
    </location>
</feature>
<dbReference type="SUPFAM" id="SSF103473">
    <property type="entry name" value="MFS general substrate transporter"/>
    <property type="match status" value="1"/>
</dbReference>
<dbReference type="InterPro" id="IPR005829">
    <property type="entry name" value="Sugar_transporter_CS"/>
</dbReference>
<dbReference type="CDD" id="cd17370">
    <property type="entry name" value="MFS_MJ1317_like"/>
    <property type="match status" value="1"/>
</dbReference>
<evidence type="ECO:0000256" key="6">
    <source>
        <dbReference type="SAM" id="Phobius"/>
    </source>
</evidence>
<dbReference type="Proteomes" id="UP001432222">
    <property type="component" value="Chromosome"/>
</dbReference>
<feature type="transmembrane region" description="Helical" evidence="6">
    <location>
        <begin position="404"/>
        <end position="428"/>
    </location>
</feature>
<feature type="transmembrane region" description="Helical" evidence="6">
    <location>
        <begin position="282"/>
        <end position="303"/>
    </location>
</feature>